<dbReference type="InterPro" id="IPR038444">
    <property type="entry name" value="DUF465_sf"/>
</dbReference>
<keyword evidence="1" id="KW-0175">Coiled coil</keyword>
<dbReference type="AlphaFoldDB" id="A0A7U7J5L8"/>
<organism evidence="2 3">
    <name type="scientific">Candidatus Contendobacter odensis Run_B_J11</name>
    <dbReference type="NCBI Taxonomy" id="1400861"/>
    <lineage>
        <taxon>Bacteria</taxon>
        <taxon>Pseudomonadati</taxon>
        <taxon>Pseudomonadota</taxon>
        <taxon>Gammaproteobacteria</taxon>
        <taxon>Candidatus Competibacteraceae</taxon>
        <taxon>Candidatus Contendibacter</taxon>
    </lineage>
</organism>
<sequence length="68" mass="8181">MEMTEIENYKRQLGELRIEHRDLDQVIVRLSEDPLVDELQLKRLKKRKLMLKDMIAHLENKLIPDLNA</sequence>
<evidence type="ECO:0000256" key="1">
    <source>
        <dbReference type="SAM" id="Coils"/>
    </source>
</evidence>
<evidence type="ECO:0008006" key="4">
    <source>
        <dbReference type="Google" id="ProtNLM"/>
    </source>
</evidence>
<dbReference type="Pfam" id="PF04325">
    <property type="entry name" value="DUF465"/>
    <property type="match status" value="1"/>
</dbReference>
<evidence type="ECO:0000313" key="3">
    <source>
        <dbReference type="Proteomes" id="UP000019184"/>
    </source>
</evidence>
<feature type="coiled-coil region" evidence="1">
    <location>
        <begin position="6"/>
        <end position="61"/>
    </location>
</feature>
<proteinExistence type="predicted"/>
<protein>
    <recommendedName>
        <fullName evidence="4">DUF465 domain-containing protein</fullName>
    </recommendedName>
</protein>
<dbReference type="Proteomes" id="UP000019184">
    <property type="component" value="Unassembled WGS sequence"/>
</dbReference>
<evidence type="ECO:0000313" key="2">
    <source>
        <dbReference type="EMBL" id="CDH46598.1"/>
    </source>
</evidence>
<comment type="caution">
    <text evidence="2">The sequence shown here is derived from an EMBL/GenBank/DDBJ whole genome shotgun (WGS) entry which is preliminary data.</text>
</comment>
<dbReference type="EMBL" id="CBTK010000269">
    <property type="protein sequence ID" value="CDH46598.1"/>
    <property type="molecule type" value="Genomic_DNA"/>
</dbReference>
<dbReference type="OrthoDB" id="5787087at2"/>
<name>A0A7U7J5L8_9GAMM</name>
<reference evidence="2 3" key="1">
    <citation type="journal article" date="2014" name="ISME J.">
        <title>Candidatus Competibacter-lineage genomes retrieved from metagenomes reveal functional metabolic diversity.</title>
        <authorList>
            <person name="McIlroy S.J."/>
            <person name="Albertsen M."/>
            <person name="Andresen E.K."/>
            <person name="Saunders A.M."/>
            <person name="Kristiansen R."/>
            <person name="Stokholm-Bjerregaard M."/>
            <person name="Nielsen K.L."/>
            <person name="Nielsen P.H."/>
        </authorList>
    </citation>
    <scope>NUCLEOTIDE SEQUENCE [LARGE SCALE GENOMIC DNA]</scope>
    <source>
        <strain evidence="2 3">Run_B_J11</strain>
    </source>
</reference>
<keyword evidence="3" id="KW-1185">Reference proteome</keyword>
<gene>
    <name evidence="2" type="ORF">BN874_530027</name>
</gene>
<dbReference type="InterPro" id="IPR007420">
    <property type="entry name" value="DUF465"/>
</dbReference>
<accession>A0A7U7J5L8</accession>
<dbReference type="Gene3D" id="6.10.280.50">
    <property type="match status" value="1"/>
</dbReference>